<dbReference type="KEGG" id="smx:SM11_pC0082"/>
<gene>
    <name evidence="1" type="ordered locus">SM11_pC0082</name>
</gene>
<accession>F7XAX1</accession>
<protein>
    <submittedName>
        <fullName evidence="1">Uncharacterized protein</fullName>
    </submittedName>
</protein>
<evidence type="ECO:0000313" key="1">
    <source>
        <dbReference type="EMBL" id="AEH81155.1"/>
    </source>
</evidence>
<dbReference type="AlphaFoldDB" id="F7XAX1"/>
<proteinExistence type="predicted"/>
<name>F7XAX1_SINMM</name>
<dbReference type="Proteomes" id="UP000009045">
    <property type="component" value="Plasmid pSmeSM11c"/>
</dbReference>
<reference evidence="1 2" key="1">
    <citation type="journal article" date="2011" name="J. Biotechnol.">
        <title>The complete genome sequence of the dominant Sinorhizobium meliloti field isolate SM11 extends the S. meliloti pan-genome.</title>
        <authorList>
            <person name="Schneiker-Bekel S."/>
            <person name="Wibberg D."/>
            <person name="Bekel T."/>
            <person name="Blom J."/>
            <person name="Linke B."/>
            <person name="Neuweger H."/>
            <person name="Stiens M."/>
            <person name="Vorholter F.J."/>
            <person name="Weidner S."/>
            <person name="Goesmann A."/>
            <person name="Puhler A."/>
            <person name="Schluter A."/>
        </authorList>
    </citation>
    <scope>NUCLEOTIDE SEQUENCE [LARGE SCALE GENOMIC DNA]</scope>
    <source>
        <strain evidence="1 2">SM11</strain>
        <plasmid evidence="2">pSmeSM11c</plasmid>
    </source>
</reference>
<dbReference type="RefSeq" id="WP_014530936.1">
    <property type="nucleotide sequence ID" value="NC_017327.1"/>
</dbReference>
<evidence type="ECO:0000313" key="2">
    <source>
        <dbReference type="Proteomes" id="UP000009045"/>
    </source>
</evidence>
<organism evidence="1 2">
    <name type="scientific">Sinorhizobium meliloti (strain SM11)</name>
    <dbReference type="NCBI Taxonomy" id="707241"/>
    <lineage>
        <taxon>Bacteria</taxon>
        <taxon>Pseudomonadati</taxon>
        <taxon>Pseudomonadota</taxon>
        <taxon>Alphaproteobacteria</taxon>
        <taxon>Hyphomicrobiales</taxon>
        <taxon>Rhizobiaceae</taxon>
        <taxon>Sinorhizobium/Ensifer group</taxon>
        <taxon>Sinorhizobium</taxon>
    </lineage>
</organism>
<keyword evidence="1" id="KW-0614">Plasmid</keyword>
<sequence>MTALYDGLQFKTPLEAQWAAFFDLAGWEWRVNPSPVGDWSPDLRVSFPCGHTECSGSHTLLVSVLPISNVEDFGTHPALSYSYSVPGTKADAGAVFGSSPTVTRWEMAHGAGGGLDDVTYWVENASALWTKAATLVS</sequence>
<dbReference type="EMBL" id="CP001831">
    <property type="protein sequence ID" value="AEH81155.1"/>
    <property type="molecule type" value="Genomic_DNA"/>
</dbReference>
<geneLocation type="plasmid" evidence="1 2">
    <name>pSmeSM11c</name>
</geneLocation>
<dbReference type="HOGENOM" id="CLU_1862524_0_0_5"/>